<feature type="region of interest" description="Disordered" evidence="1">
    <location>
        <begin position="105"/>
        <end position="130"/>
    </location>
</feature>
<dbReference type="RefSeq" id="XP_025421693.1">
    <property type="nucleotide sequence ID" value="XM_025565908.1"/>
</dbReference>
<dbReference type="InterPro" id="IPR002589">
    <property type="entry name" value="Macro_dom"/>
</dbReference>
<feature type="region of interest" description="Disordered" evidence="1">
    <location>
        <begin position="493"/>
        <end position="513"/>
    </location>
</feature>
<organism evidence="3 6">
    <name type="scientific">Sipha flava</name>
    <name type="common">yellow sugarcane aphid</name>
    <dbReference type="NCBI Taxonomy" id="143950"/>
    <lineage>
        <taxon>Eukaryota</taxon>
        <taxon>Metazoa</taxon>
        <taxon>Ecdysozoa</taxon>
        <taxon>Arthropoda</taxon>
        <taxon>Hexapoda</taxon>
        <taxon>Insecta</taxon>
        <taxon>Pterygota</taxon>
        <taxon>Neoptera</taxon>
        <taxon>Paraneoptera</taxon>
        <taxon>Hemiptera</taxon>
        <taxon>Sternorrhyncha</taxon>
        <taxon>Aphidomorpha</taxon>
        <taxon>Aphidoidea</taxon>
        <taxon>Aphididae</taxon>
        <taxon>Sipha</taxon>
    </lineage>
</organism>
<dbReference type="CDD" id="cd02901">
    <property type="entry name" value="Macro_Poa1p-like"/>
    <property type="match status" value="1"/>
</dbReference>
<dbReference type="InterPro" id="IPR050892">
    <property type="entry name" value="ADP-ribose_metab_enzymes"/>
</dbReference>
<evidence type="ECO:0000313" key="6">
    <source>
        <dbReference type="RefSeq" id="XP_025421693.1"/>
    </source>
</evidence>
<dbReference type="InterPro" id="IPR043472">
    <property type="entry name" value="Macro_dom-like"/>
</dbReference>
<feature type="region of interest" description="Disordered" evidence="1">
    <location>
        <begin position="47"/>
        <end position="79"/>
    </location>
</feature>
<feature type="compositionally biased region" description="Polar residues" evidence="1">
    <location>
        <begin position="105"/>
        <end position="123"/>
    </location>
</feature>
<reference evidence="4 5" key="1">
    <citation type="submission" date="2025-04" db="UniProtKB">
        <authorList>
            <consortium name="RefSeq"/>
        </authorList>
    </citation>
    <scope>IDENTIFICATION</scope>
    <source>
        <tissue evidence="4 5">Whole body</tissue>
    </source>
</reference>
<dbReference type="Pfam" id="PF01661">
    <property type="entry name" value="Macro"/>
    <property type="match status" value="1"/>
</dbReference>
<sequence length="513" mass="58233">MSASNMMSEIKTGKQIKRTKEYPTIVESYVRDGCPNGKREKKRICKALSKDGNNGTQQKKLSKNTAKKRKRAQQMESTTSVIETVTQYESLPKNTNSKVVPNEIINSTDGPHNSGQTTSNNYKSSDHNGTKNVEIKTNVIISTDKNEKVLEDLKVPKIQTKGNGNCAIKEVDENLFNLPRDVALAHCIAEDLRMERGVAVQFKRYFGGIGQLMDQKLTVGDVGVVVKNETEYAFYLVTKNYCNGTSTMLSLSHALKSLVEKMQERKIIKLGIPQIGCGTDGLEWSKVKPLIEDIFAGSGIEITVCVPTKIFYRPSPPQMKVYITPRKLLEINNKLSDLLLLIDIEQIKSNHLKNGLVDAVNLEYPSFKEKLMKDIKTKALKPGDVTSYFIKKENIHCLFTSQSAYYSSLEKEFLTIKNYVRRSYRNFAIQSGPIKPTAYFKHISRVVLLLRSIIYGSELWLCGDSDQTNEKEVYEHYCKQVFEEIRLSTKSKDRNNLQIGKRNNPPKINFQRK</sequence>
<dbReference type="PROSITE" id="PS51154">
    <property type="entry name" value="MACRO"/>
    <property type="match status" value="1"/>
</dbReference>
<dbReference type="RefSeq" id="XP_025421692.1">
    <property type="nucleotide sequence ID" value="XM_025565907.1"/>
</dbReference>
<evidence type="ECO:0000259" key="2">
    <source>
        <dbReference type="PROSITE" id="PS51154"/>
    </source>
</evidence>
<dbReference type="Gene3D" id="3.40.220.10">
    <property type="entry name" value="Leucine Aminopeptidase, subunit E, domain 1"/>
    <property type="match status" value="1"/>
</dbReference>
<accession>A0A8B8GFG4</accession>
<evidence type="ECO:0000313" key="5">
    <source>
        <dbReference type="RefSeq" id="XP_025421692.1"/>
    </source>
</evidence>
<dbReference type="RefSeq" id="XP_025421690.1">
    <property type="nucleotide sequence ID" value="XM_025565905.1"/>
</dbReference>
<evidence type="ECO:0000313" key="3">
    <source>
        <dbReference type="Proteomes" id="UP000694846"/>
    </source>
</evidence>
<dbReference type="OrthoDB" id="6598519at2759"/>
<dbReference type="AlphaFoldDB" id="A0A8B8GFG4"/>
<dbReference type="PANTHER" id="PTHR12521:SF0">
    <property type="entry name" value="ADP-RIBOSE GLYCOHYDROLASE OARD1"/>
    <property type="match status" value="1"/>
</dbReference>
<dbReference type="GeneID" id="112691598"/>
<dbReference type="Proteomes" id="UP000694846">
    <property type="component" value="Unplaced"/>
</dbReference>
<gene>
    <name evidence="4 5 6" type="primary">LOC112691598</name>
</gene>
<feature type="compositionally biased region" description="Basic residues" evidence="1">
    <location>
        <begin position="60"/>
        <end position="72"/>
    </location>
</feature>
<feature type="domain" description="Macro" evidence="2">
    <location>
        <begin position="155"/>
        <end position="311"/>
    </location>
</feature>
<keyword evidence="3" id="KW-1185">Reference proteome</keyword>
<dbReference type="GO" id="GO:0140291">
    <property type="term" value="P:peptidyl-glutamate ADP-deribosylation"/>
    <property type="evidence" value="ECO:0007669"/>
    <property type="project" value="TreeGrafter"/>
</dbReference>
<protein>
    <submittedName>
        <fullName evidence="4 5">Uncharacterized protein LOC112691598</fullName>
    </submittedName>
</protein>
<proteinExistence type="predicted"/>
<dbReference type="PANTHER" id="PTHR12521">
    <property type="entry name" value="PROTEIN C6ORF130"/>
    <property type="match status" value="1"/>
</dbReference>
<evidence type="ECO:0000313" key="4">
    <source>
        <dbReference type="RefSeq" id="XP_025421690.1"/>
    </source>
</evidence>
<dbReference type="SUPFAM" id="SSF52949">
    <property type="entry name" value="Macro domain-like"/>
    <property type="match status" value="1"/>
</dbReference>
<name>A0A8B8GFG4_9HEMI</name>
<evidence type="ECO:0000256" key="1">
    <source>
        <dbReference type="SAM" id="MobiDB-lite"/>
    </source>
</evidence>